<evidence type="ECO:0000256" key="4">
    <source>
        <dbReference type="PROSITE-ProRule" id="PRU00335"/>
    </source>
</evidence>
<evidence type="ECO:0000256" key="3">
    <source>
        <dbReference type="ARBA" id="ARBA00023163"/>
    </source>
</evidence>
<evidence type="ECO:0000256" key="1">
    <source>
        <dbReference type="ARBA" id="ARBA00023015"/>
    </source>
</evidence>
<keyword evidence="3" id="KW-0804">Transcription</keyword>
<proteinExistence type="predicted"/>
<feature type="domain" description="HTH tetR-type" evidence="5">
    <location>
        <begin position="22"/>
        <end position="82"/>
    </location>
</feature>
<feature type="DNA-binding region" description="H-T-H motif" evidence="4">
    <location>
        <begin position="45"/>
        <end position="64"/>
    </location>
</feature>
<dbReference type="SUPFAM" id="SSF48498">
    <property type="entry name" value="Tetracyclin repressor-like, C-terminal domain"/>
    <property type="match status" value="1"/>
</dbReference>
<gene>
    <name evidence="6" type="ORF">NCTC11388_00931</name>
</gene>
<accession>A0A380BKP7</accession>
<dbReference type="PANTHER" id="PTHR30055:SF234">
    <property type="entry name" value="HTH-TYPE TRANSCRIPTIONAL REGULATOR BETI"/>
    <property type="match status" value="1"/>
</dbReference>
<dbReference type="InterPro" id="IPR036271">
    <property type="entry name" value="Tet_transcr_reg_TetR-rel_C_sf"/>
</dbReference>
<dbReference type="PANTHER" id="PTHR30055">
    <property type="entry name" value="HTH-TYPE TRANSCRIPTIONAL REGULATOR RUTR"/>
    <property type="match status" value="1"/>
</dbReference>
<dbReference type="SUPFAM" id="SSF46689">
    <property type="entry name" value="Homeodomain-like"/>
    <property type="match status" value="1"/>
</dbReference>
<dbReference type="InterPro" id="IPR050109">
    <property type="entry name" value="HTH-type_TetR-like_transc_reg"/>
</dbReference>
<reference evidence="6 7" key="1">
    <citation type="submission" date="2018-06" db="EMBL/GenBank/DDBJ databases">
        <authorList>
            <consortium name="Pathogen Informatics"/>
            <person name="Doyle S."/>
        </authorList>
    </citation>
    <scope>NUCLEOTIDE SEQUENCE [LARGE SCALE GENOMIC DNA]</scope>
    <source>
        <strain evidence="6 7">NCTC11388</strain>
    </source>
</reference>
<dbReference type="Pfam" id="PF00440">
    <property type="entry name" value="TetR_N"/>
    <property type="match status" value="1"/>
</dbReference>
<evidence type="ECO:0000256" key="2">
    <source>
        <dbReference type="ARBA" id="ARBA00023125"/>
    </source>
</evidence>
<keyword evidence="2 4" id="KW-0238">DNA-binding</keyword>
<organism evidence="6 7">
    <name type="scientific">Sphingobacterium spiritivorum</name>
    <name type="common">Flavobacterium spiritivorum</name>
    <dbReference type="NCBI Taxonomy" id="258"/>
    <lineage>
        <taxon>Bacteria</taxon>
        <taxon>Pseudomonadati</taxon>
        <taxon>Bacteroidota</taxon>
        <taxon>Sphingobacteriia</taxon>
        <taxon>Sphingobacteriales</taxon>
        <taxon>Sphingobacteriaceae</taxon>
        <taxon>Sphingobacterium</taxon>
    </lineage>
</organism>
<protein>
    <submittedName>
        <fullName evidence="6">Transcriptional repressor BetI</fullName>
    </submittedName>
</protein>
<dbReference type="PROSITE" id="PS50977">
    <property type="entry name" value="HTH_TETR_2"/>
    <property type="match status" value="1"/>
</dbReference>
<dbReference type="GO" id="GO:0000976">
    <property type="term" value="F:transcription cis-regulatory region binding"/>
    <property type="evidence" value="ECO:0007669"/>
    <property type="project" value="TreeGrafter"/>
</dbReference>
<keyword evidence="1" id="KW-0805">Transcription regulation</keyword>
<dbReference type="Pfam" id="PF13305">
    <property type="entry name" value="TetR_C_33"/>
    <property type="match status" value="1"/>
</dbReference>
<sequence>MLTLLTKCLDMGISERRFREQEQLKQLIVAQSWSIVAEEGWAALSLRKIADAIEYSVPVIYKHFSSKDDLIEYFTKEGFRLLAEQLASAISQDDSAEVKICHIAEAYWSFAFTHQKHYEIMFGLGIPTCEAIQTVQEKRKTSEILLTVIEEAILQSKRTDTDKYLKMKTFWSIMHGLVAIELLSVNQKSIEPSVILKDAVDGYIKSLIN</sequence>
<evidence type="ECO:0000259" key="5">
    <source>
        <dbReference type="PROSITE" id="PS50977"/>
    </source>
</evidence>
<dbReference type="Proteomes" id="UP000254893">
    <property type="component" value="Unassembled WGS sequence"/>
</dbReference>
<dbReference type="InterPro" id="IPR009057">
    <property type="entry name" value="Homeodomain-like_sf"/>
</dbReference>
<dbReference type="InterPro" id="IPR025996">
    <property type="entry name" value="MT1864/Rv1816-like_C"/>
</dbReference>
<name>A0A380BKP7_SPHSI</name>
<dbReference type="GO" id="GO:0003700">
    <property type="term" value="F:DNA-binding transcription factor activity"/>
    <property type="evidence" value="ECO:0007669"/>
    <property type="project" value="TreeGrafter"/>
</dbReference>
<dbReference type="Gene3D" id="1.10.357.10">
    <property type="entry name" value="Tetracycline Repressor, domain 2"/>
    <property type="match status" value="1"/>
</dbReference>
<evidence type="ECO:0000313" key="6">
    <source>
        <dbReference type="EMBL" id="SUJ02056.1"/>
    </source>
</evidence>
<dbReference type="AlphaFoldDB" id="A0A380BKP7"/>
<dbReference type="EMBL" id="UGYW01000002">
    <property type="protein sequence ID" value="SUJ02056.1"/>
    <property type="molecule type" value="Genomic_DNA"/>
</dbReference>
<dbReference type="InterPro" id="IPR001647">
    <property type="entry name" value="HTH_TetR"/>
</dbReference>
<evidence type="ECO:0000313" key="7">
    <source>
        <dbReference type="Proteomes" id="UP000254893"/>
    </source>
</evidence>